<name>A0ABP1QBL6_9HEXA</name>
<evidence type="ECO:0000256" key="2">
    <source>
        <dbReference type="ARBA" id="ARBA00022448"/>
    </source>
</evidence>
<feature type="repeat" description="Solcar" evidence="11">
    <location>
        <begin position="274"/>
        <end position="358"/>
    </location>
</feature>
<proteinExistence type="inferred from homology"/>
<organism evidence="13 14">
    <name type="scientific">Orchesella dallaii</name>
    <dbReference type="NCBI Taxonomy" id="48710"/>
    <lineage>
        <taxon>Eukaryota</taxon>
        <taxon>Metazoa</taxon>
        <taxon>Ecdysozoa</taxon>
        <taxon>Arthropoda</taxon>
        <taxon>Hexapoda</taxon>
        <taxon>Collembola</taxon>
        <taxon>Entomobryomorpha</taxon>
        <taxon>Entomobryoidea</taxon>
        <taxon>Orchesellidae</taxon>
        <taxon>Orchesellinae</taxon>
        <taxon>Orchesella</taxon>
    </lineage>
</organism>
<keyword evidence="4 10" id="KW-0677">Repeat</keyword>
<gene>
    <name evidence="13" type="ORF">ODALV1_LOCUS8298</name>
</gene>
<feature type="region of interest" description="Disordered" evidence="12">
    <location>
        <begin position="1"/>
        <end position="46"/>
    </location>
</feature>
<dbReference type="PANTHER" id="PTHR46181">
    <property type="entry name" value="MITOCHONDRIAL GLYCINE TRANSPORTER"/>
    <property type="match status" value="1"/>
</dbReference>
<evidence type="ECO:0000256" key="8">
    <source>
        <dbReference type="ARBA" id="ARBA00023136"/>
    </source>
</evidence>
<dbReference type="SUPFAM" id="SSF103506">
    <property type="entry name" value="Mitochondrial carrier"/>
    <property type="match status" value="1"/>
</dbReference>
<dbReference type="InterPro" id="IPR002067">
    <property type="entry name" value="MCP"/>
</dbReference>
<keyword evidence="6 10" id="KW-1133">Transmembrane helix</keyword>
<comment type="caution">
    <text evidence="13">The sequence shown here is derived from an EMBL/GenBank/DDBJ whole genome shotgun (WGS) entry which is preliminary data.</text>
</comment>
<feature type="compositionally biased region" description="Low complexity" evidence="12">
    <location>
        <begin position="136"/>
        <end position="145"/>
    </location>
</feature>
<dbReference type="PRINTS" id="PR00926">
    <property type="entry name" value="MITOCARRIER"/>
</dbReference>
<dbReference type="HAMAP" id="MF_03064">
    <property type="entry name" value="SLC25A38"/>
    <property type="match status" value="1"/>
</dbReference>
<dbReference type="Proteomes" id="UP001642540">
    <property type="component" value="Unassembled WGS sequence"/>
</dbReference>
<evidence type="ECO:0000313" key="13">
    <source>
        <dbReference type="EMBL" id="CAL8092680.1"/>
    </source>
</evidence>
<evidence type="ECO:0000256" key="5">
    <source>
        <dbReference type="ARBA" id="ARBA00022792"/>
    </source>
</evidence>
<dbReference type="InterPro" id="IPR018108">
    <property type="entry name" value="MCP_transmembrane"/>
</dbReference>
<evidence type="ECO:0000256" key="6">
    <source>
        <dbReference type="ARBA" id="ARBA00022989"/>
    </source>
</evidence>
<evidence type="ECO:0000256" key="7">
    <source>
        <dbReference type="ARBA" id="ARBA00023128"/>
    </source>
</evidence>
<dbReference type="InterPro" id="IPR030847">
    <property type="entry name" value="Hem25/SLC25A38"/>
</dbReference>
<dbReference type="EMBL" id="CAXLJM020000025">
    <property type="protein sequence ID" value="CAL8092680.1"/>
    <property type="molecule type" value="Genomic_DNA"/>
</dbReference>
<evidence type="ECO:0000256" key="4">
    <source>
        <dbReference type="ARBA" id="ARBA00022737"/>
    </source>
</evidence>
<feature type="region of interest" description="Disordered" evidence="12">
    <location>
        <begin position="127"/>
        <end position="147"/>
    </location>
</feature>
<evidence type="ECO:0000256" key="12">
    <source>
        <dbReference type="SAM" id="MobiDB-lite"/>
    </source>
</evidence>
<comment type="similarity">
    <text evidence="10">Belongs to the mitochondrial carrier (TC 2.A.29) family. SLC25A38 subfamily.</text>
</comment>
<evidence type="ECO:0000256" key="3">
    <source>
        <dbReference type="ARBA" id="ARBA00022692"/>
    </source>
</evidence>
<dbReference type="Gene3D" id="1.50.40.10">
    <property type="entry name" value="Mitochondrial carrier domain"/>
    <property type="match status" value="2"/>
</dbReference>
<comment type="catalytic activity">
    <reaction evidence="9 10">
        <text>glycine(in) = glycine(out)</text>
        <dbReference type="Rhea" id="RHEA:70715"/>
        <dbReference type="ChEBI" id="CHEBI:57305"/>
    </reaction>
</comment>
<feature type="compositionally biased region" description="Low complexity" evidence="12">
    <location>
        <begin position="10"/>
        <end position="41"/>
    </location>
</feature>
<dbReference type="Pfam" id="PF00153">
    <property type="entry name" value="Mito_carr"/>
    <property type="match status" value="3"/>
</dbReference>
<evidence type="ECO:0000256" key="9">
    <source>
        <dbReference type="ARBA" id="ARBA00034060"/>
    </source>
</evidence>
<dbReference type="PANTHER" id="PTHR46181:SF3">
    <property type="entry name" value="MITOCHONDRIAL GLYCINE TRANSPORTER"/>
    <property type="match status" value="1"/>
</dbReference>
<evidence type="ECO:0000313" key="14">
    <source>
        <dbReference type="Proteomes" id="UP001642540"/>
    </source>
</evidence>
<comment type="subcellular location">
    <subcellularLocation>
        <location evidence="1">Membrane</location>
        <topology evidence="1">Multi-pass membrane protein</topology>
    </subcellularLocation>
    <subcellularLocation>
        <location evidence="10">Mitochondrion inner membrane</location>
        <topology evidence="10">Multi-pass membrane protein</topology>
    </subcellularLocation>
</comment>
<accession>A0ABP1QBL6</accession>
<keyword evidence="3 10" id="KW-0812">Transmembrane</keyword>
<evidence type="ECO:0000256" key="10">
    <source>
        <dbReference type="HAMAP-Rule" id="MF_03064"/>
    </source>
</evidence>
<evidence type="ECO:0000256" key="1">
    <source>
        <dbReference type="ARBA" id="ARBA00004141"/>
    </source>
</evidence>
<dbReference type="PROSITE" id="PS50920">
    <property type="entry name" value="SOLCAR"/>
    <property type="match status" value="3"/>
</dbReference>
<comment type="function">
    <text evidence="10">Mitochondrial glycine transporter that imports glycine into the mitochondrial matrix. Plays an important role in providing glycine for the first enzymatic step in heme biosynthesis, the condensation of glycine with succinyl-CoA to produce 5-aminolevulinate (ALA) in the miochondrial matrix.</text>
</comment>
<keyword evidence="7 10" id="KW-0496">Mitochondrion</keyword>
<feature type="repeat" description="Solcar" evidence="11">
    <location>
        <begin position="167"/>
        <end position="267"/>
    </location>
</feature>
<keyword evidence="14" id="KW-1185">Reference proteome</keyword>
<reference evidence="13 14" key="1">
    <citation type="submission" date="2024-08" db="EMBL/GenBank/DDBJ databases">
        <authorList>
            <person name="Cucini C."/>
            <person name="Frati F."/>
        </authorList>
    </citation>
    <scope>NUCLEOTIDE SEQUENCE [LARGE SCALE GENOMIC DNA]</scope>
</reference>
<feature type="repeat" description="Solcar" evidence="11">
    <location>
        <begin position="369"/>
        <end position="453"/>
    </location>
</feature>
<sequence length="457" mass="49578">MMNKGHLDQSLSYSSSVTPCSCSPSSQTRISSSSSLTQNNSCKVTTASPTEKRGEIIFSLPSSDVNIVKVSARSDILQKPPLPTGLCDCQPISAALAKNSNVDKLSSVHNSTADLIVKELNNFDPSTPEAEPLLVNKSSNSSNKRSNSKEAGVVSFLAQYMEHHAIHPVIKSFLVGSVSGTCSTILFQPLDLLKTRLQAPVIRHGAQTIRSTAATAAAGSNGLFTVVGHIVRDEKLLGLWKGMTPSLTRCVPGVGLYFASIHGLKLTFNINGEPSAIQSVLLGVTGRTISGVMMIPFTVIKTRFESTVYHYGSIREALYSIYHKEGMRGLTCGLLPTLLRDAPFSGLYLLMYTSTKKSVPRDWIESATFGPYVRFSCGVVAGIGASLITQPADVIKTKMQLYPDKFQSVPQVVAYVYKKYGAQGYFKGLLPRMIRRTLIAAMSWTVYEQMMKSIGLK</sequence>
<dbReference type="InterPro" id="IPR023395">
    <property type="entry name" value="MCP_dom_sf"/>
</dbReference>
<protein>
    <recommendedName>
        <fullName evidence="10">Mitochondrial glycine transporter</fullName>
    </recommendedName>
    <alternativeName>
        <fullName evidence="10">Solute carrier family 25 member 38 homolog</fullName>
    </alternativeName>
</protein>
<evidence type="ECO:0000256" key="11">
    <source>
        <dbReference type="PROSITE-ProRule" id="PRU00282"/>
    </source>
</evidence>
<keyword evidence="2 10" id="KW-0813">Transport</keyword>
<keyword evidence="5 10" id="KW-0999">Mitochondrion inner membrane</keyword>
<keyword evidence="8 10" id="KW-0472">Membrane</keyword>